<reference evidence="8 9" key="1">
    <citation type="journal article" date="2020" name="Nature">
        <title>Six reference-quality genomes reveal evolution of bat adaptations.</title>
        <authorList>
            <person name="Jebb D."/>
            <person name="Huang Z."/>
            <person name="Pippel M."/>
            <person name="Hughes G.M."/>
            <person name="Lavrichenko K."/>
            <person name="Devanna P."/>
            <person name="Winkler S."/>
            <person name="Jermiin L.S."/>
            <person name="Skirmuntt E.C."/>
            <person name="Katzourakis A."/>
            <person name="Burkitt-Gray L."/>
            <person name="Ray D.A."/>
            <person name="Sullivan K.A.M."/>
            <person name="Roscito J.G."/>
            <person name="Kirilenko B.M."/>
            <person name="Davalos L.M."/>
            <person name="Corthals A.P."/>
            <person name="Power M.L."/>
            <person name="Jones G."/>
            <person name="Ransome R.D."/>
            <person name="Dechmann D.K.N."/>
            <person name="Locatelli A.G."/>
            <person name="Puechmaille S.J."/>
            <person name="Fedrigo O."/>
            <person name="Jarvis E.D."/>
            <person name="Hiller M."/>
            <person name="Vernes S.C."/>
            <person name="Myers E.W."/>
            <person name="Teeling E.C."/>
        </authorList>
    </citation>
    <scope>NUCLEOTIDE SEQUENCE [LARGE SCALE GENOMIC DNA]</scope>
    <source>
        <strain evidence="8">MMolMol1</strain>
        <tissue evidence="8">Muscle</tissue>
    </source>
</reference>
<dbReference type="FunFam" id="3.30.160.60:FF:002162">
    <property type="entry name" value="E3 ubiquitin-protein ligase TRIM69"/>
    <property type="match status" value="1"/>
</dbReference>
<protein>
    <submittedName>
        <fullName evidence="8">Tripartite motif containing 69</fullName>
    </submittedName>
</protein>
<evidence type="ECO:0000259" key="7">
    <source>
        <dbReference type="PROSITE" id="PS50188"/>
    </source>
</evidence>
<evidence type="ECO:0000256" key="3">
    <source>
        <dbReference type="ARBA" id="ARBA00022833"/>
    </source>
</evidence>
<comment type="caution">
    <text evidence="8">The sequence shown here is derived from an EMBL/GenBank/DDBJ whole genome shotgun (WGS) entry which is preliminary data.</text>
</comment>
<dbReference type="InterPro" id="IPR043136">
    <property type="entry name" value="B30.2/SPRY_sf"/>
</dbReference>
<dbReference type="InParanoid" id="A0A7J8K3F8"/>
<dbReference type="SUPFAM" id="SSF57850">
    <property type="entry name" value="RING/U-box"/>
    <property type="match status" value="1"/>
</dbReference>
<dbReference type="GO" id="GO:0008270">
    <property type="term" value="F:zinc ion binding"/>
    <property type="evidence" value="ECO:0007669"/>
    <property type="project" value="UniProtKB-KW"/>
</dbReference>
<dbReference type="InterPro" id="IPR003877">
    <property type="entry name" value="SPRY_dom"/>
</dbReference>
<evidence type="ECO:0000259" key="6">
    <source>
        <dbReference type="PROSITE" id="PS50089"/>
    </source>
</evidence>
<dbReference type="InterPro" id="IPR001841">
    <property type="entry name" value="Znf_RING"/>
</dbReference>
<dbReference type="Gene3D" id="3.30.160.60">
    <property type="entry name" value="Classic Zinc Finger"/>
    <property type="match status" value="1"/>
</dbReference>
<dbReference type="Gene3D" id="3.30.40.10">
    <property type="entry name" value="Zinc/RING finger domain, C3HC4 (zinc finger)"/>
    <property type="match status" value="1"/>
</dbReference>
<dbReference type="EMBL" id="JACASF010000001">
    <property type="protein sequence ID" value="KAF6503189.1"/>
    <property type="molecule type" value="Genomic_DNA"/>
</dbReference>
<dbReference type="InterPro" id="IPR003879">
    <property type="entry name" value="Butyrophylin_SPRY"/>
</dbReference>
<organism evidence="8 9">
    <name type="scientific">Molossus molossus</name>
    <name type="common">Pallas' mastiff bat</name>
    <name type="synonym">Vespertilio molossus</name>
    <dbReference type="NCBI Taxonomy" id="27622"/>
    <lineage>
        <taxon>Eukaryota</taxon>
        <taxon>Metazoa</taxon>
        <taxon>Chordata</taxon>
        <taxon>Craniata</taxon>
        <taxon>Vertebrata</taxon>
        <taxon>Euteleostomi</taxon>
        <taxon>Mammalia</taxon>
        <taxon>Eutheria</taxon>
        <taxon>Laurasiatheria</taxon>
        <taxon>Chiroptera</taxon>
        <taxon>Yangochiroptera</taxon>
        <taxon>Molossidae</taxon>
        <taxon>Molossus</taxon>
    </lineage>
</organism>
<proteinExistence type="predicted"/>
<dbReference type="PANTHER" id="PTHR24103">
    <property type="entry name" value="E3 UBIQUITIN-PROTEIN LIGASE TRIM"/>
    <property type="match status" value="1"/>
</dbReference>
<dbReference type="FunFam" id="2.60.120.920:FF:000058">
    <property type="entry name" value="E3 ubiquitin-protein ligase TRIM69"/>
    <property type="match status" value="1"/>
</dbReference>
<gene>
    <name evidence="8" type="ORF">HJG59_018786</name>
</gene>
<accession>A0A7J8K3F8</accession>
<dbReference type="SMART" id="SM00184">
    <property type="entry name" value="RING"/>
    <property type="match status" value="1"/>
</dbReference>
<dbReference type="SMART" id="SM00449">
    <property type="entry name" value="SPRY"/>
    <property type="match status" value="1"/>
</dbReference>
<dbReference type="PRINTS" id="PR01407">
    <property type="entry name" value="BUTYPHLNCDUF"/>
</dbReference>
<dbReference type="PROSITE" id="PS00518">
    <property type="entry name" value="ZF_RING_1"/>
    <property type="match status" value="1"/>
</dbReference>
<evidence type="ECO:0000256" key="2">
    <source>
        <dbReference type="ARBA" id="ARBA00022771"/>
    </source>
</evidence>
<keyword evidence="2 4" id="KW-0863">Zinc-finger</keyword>
<dbReference type="AlphaFoldDB" id="A0A7J8K3F8"/>
<feature type="coiled-coil region" evidence="5">
    <location>
        <begin position="215"/>
        <end position="260"/>
    </location>
</feature>
<dbReference type="InterPro" id="IPR050143">
    <property type="entry name" value="TRIM/RBCC"/>
</dbReference>
<sequence>MEVSSKSSSNTDPDNYIEVNDLITQIPSEVQIQDITKDLHCLLCNDWFQDPLMLTCGHNFCQACIQNFWQQQAKETFCPECKMICQYNNCVCNIVLEKLVEKIKALSLLKGHPQCLEHGENLKLFSKPEGKLICFQCKDARLSVGQSQEFLQIPDAVHFFTEKFISVKGQLETAMKELQSLRNMQKDAIVTFKENKRYLQQHISLEFLKLYQFLQDKEKNILNELQEEGKALNEEMKMNLNQLQEQCLLVNEMLKSIQTRVEEQNSFEFLKDITPFLQSLEQGIRVLTPRELISRKLNPGLYNGPIQYMMWREMQSILSPGISPLTLDPKTAHPNLVLSKNRTSVWHGDTKQIMPDDPERFDSSVAVLGSKAFTSGKWYWEVEVAKKTKWTVGVVRESIIRKGSCPLTPEEGFWLLRLRNQNDLKALDLPSCSLKLTDNLSKVGIYLDYEGGQVSFYNANTMIHIYTFSSTFVEKLYPYFCPCLNDGGANKEPLHILHPQ</sequence>
<evidence type="ECO:0000256" key="5">
    <source>
        <dbReference type="SAM" id="Coils"/>
    </source>
</evidence>
<dbReference type="PROSITE" id="PS50089">
    <property type="entry name" value="ZF_RING_2"/>
    <property type="match status" value="1"/>
</dbReference>
<feature type="domain" description="B30.2/SPRY" evidence="7">
    <location>
        <begin position="304"/>
        <end position="500"/>
    </location>
</feature>
<dbReference type="Pfam" id="PF15227">
    <property type="entry name" value="zf-C3HC4_4"/>
    <property type="match status" value="1"/>
</dbReference>
<dbReference type="Gene3D" id="2.60.120.920">
    <property type="match status" value="1"/>
</dbReference>
<keyword evidence="9" id="KW-1185">Reference proteome</keyword>
<dbReference type="FunCoup" id="A0A7J8K3F8">
    <property type="interactions" value="18"/>
</dbReference>
<dbReference type="InterPro" id="IPR006574">
    <property type="entry name" value="PRY"/>
</dbReference>
<evidence type="ECO:0000313" key="8">
    <source>
        <dbReference type="EMBL" id="KAF6503189.1"/>
    </source>
</evidence>
<dbReference type="InterPro" id="IPR001870">
    <property type="entry name" value="B30.2/SPRY"/>
</dbReference>
<dbReference type="SMART" id="SM00589">
    <property type="entry name" value="PRY"/>
    <property type="match status" value="1"/>
</dbReference>
<dbReference type="InterPro" id="IPR013320">
    <property type="entry name" value="ConA-like_dom_sf"/>
</dbReference>
<dbReference type="CDD" id="cd15818">
    <property type="entry name" value="SPRY_PRY_TRIM69"/>
    <property type="match status" value="1"/>
</dbReference>
<dbReference type="PROSITE" id="PS50188">
    <property type="entry name" value="B302_SPRY"/>
    <property type="match status" value="1"/>
</dbReference>
<dbReference type="InterPro" id="IPR017907">
    <property type="entry name" value="Znf_RING_CS"/>
</dbReference>
<dbReference type="SUPFAM" id="SSF49899">
    <property type="entry name" value="Concanavalin A-like lectins/glucanases"/>
    <property type="match status" value="1"/>
</dbReference>
<evidence type="ECO:0000256" key="1">
    <source>
        <dbReference type="ARBA" id="ARBA00022723"/>
    </source>
</evidence>
<evidence type="ECO:0000256" key="4">
    <source>
        <dbReference type="PROSITE-ProRule" id="PRU00175"/>
    </source>
</evidence>
<keyword evidence="3" id="KW-0862">Zinc</keyword>
<name>A0A7J8K3F8_MOLMO</name>
<keyword evidence="1" id="KW-0479">Metal-binding</keyword>
<dbReference type="InterPro" id="IPR013083">
    <property type="entry name" value="Znf_RING/FYVE/PHD"/>
</dbReference>
<dbReference type="Proteomes" id="UP000550707">
    <property type="component" value="Unassembled WGS sequence"/>
</dbReference>
<evidence type="ECO:0000313" key="9">
    <source>
        <dbReference type="Proteomes" id="UP000550707"/>
    </source>
</evidence>
<dbReference type="Pfam" id="PF00622">
    <property type="entry name" value="SPRY"/>
    <property type="match status" value="1"/>
</dbReference>
<dbReference type="Pfam" id="PF13765">
    <property type="entry name" value="PRY"/>
    <property type="match status" value="1"/>
</dbReference>
<feature type="domain" description="RING-type" evidence="6">
    <location>
        <begin position="41"/>
        <end position="82"/>
    </location>
</feature>
<keyword evidence="5" id="KW-0175">Coiled coil</keyword>